<dbReference type="AlphaFoldDB" id="A0A1C3SZL2"/>
<organism evidence="1">
    <name type="scientific">Klebsiella pneumoniae</name>
    <dbReference type="NCBI Taxonomy" id="573"/>
    <lineage>
        <taxon>Bacteria</taxon>
        <taxon>Pseudomonadati</taxon>
        <taxon>Pseudomonadota</taxon>
        <taxon>Gammaproteobacteria</taxon>
        <taxon>Enterobacterales</taxon>
        <taxon>Enterobacteriaceae</taxon>
        <taxon>Klebsiella/Raoultella group</taxon>
        <taxon>Klebsiella</taxon>
        <taxon>Klebsiella pneumoniae complex</taxon>
    </lineage>
</organism>
<accession>A0A1C3SZL2</accession>
<proteinExistence type="predicted"/>
<sequence length="266" mass="31188">MVYGVILIYYDKYYKKAISEFTSLVSSINRNYKIIVVSNNDNLCNKGFIKGDNEQWEFSGWDVALRNIASNLKEKDSVIFSNDTFCYHNSWEKRDVAYFKLNFKAYYLKNYFFRTRAIIGSVQSLGEEFNILGHKSDTWVSTYLFMLTGGFFKELTRLSIPFPEINNLVYLNEDNKIHWSNAVSNNLREHITSWIFPNSDTDGWYNKDATLTFKVAKIKAILNEKHLSAKCCSLGGNVIDVYVLKRIRRKVKEYLPDRIINFIRDK</sequence>
<dbReference type="EMBL" id="LT603720">
    <property type="protein sequence ID" value="SCA96074.1"/>
    <property type="molecule type" value="Genomic_DNA"/>
</dbReference>
<name>A0A1C3SZL2_KLEPN</name>
<gene>
    <name evidence="1" type="primary">KL144_00011</name>
</gene>
<protein>
    <submittedName>
        <fullName evidence="1">Uncharacterized protein</fullName>
    </submittedName>
</protein>
<evidence type="ECO:0000313" key="1">
    <source>
        <dbReference type="EMBL" id="SCA96074.1"/>
    </source>
</evidence>
<reference evidence="1" key="1">
    <citation type="submission" date="2016-07" db="EMBL/GenBank/DDBJ databases">
        <authorList>
            <person name="Informatics P."/>
        </authorList>
    </citation>
    <scope>NUCLEOTIDE SEQUENCE</scope>
    <source>
        <strain evidence="1">INF207</strain>
    </source>
</reference>
<reference evidence="1" key="2">
    <citation type="submission" date="2016-08" db="EMBL/GenBank/DDBJ databases">
        <title>Klebsiella loci capsule.</title>
        <authorList>
            <person name="Holt K.E."/>
            <person name="Thomson N.R."/>
        </authorList>
    </citation>
    <scope>NUCLEOTIDE SEQUENCE</scope>
    <source>
        <strain evidence="1">INF207</strain>
    </source>
</reference>